<accession>A0ABM8HET1</accession>
<evidence type="ECO:0000313" key="1">
    <source>
        <dbReference type="EMBL" id="BDZ59482.1"/>
    </source>
</evidence>
<name>A0ABM8HET1_9MICO</name>
<organism evidence="1">
    <name type="scientific">Barrientosiimonas endolithica</name>
    <dbReference type="NCBI Taxonomy" id="1535208"/>
    <lineage>
        <taxon>Bacteria</taxon>
        <taxon>Bacillati</taxon>
        <taxon>Actinomycetota</taxon>
        <taxon>Actinomycetes</taxon>
        <taxon>Micrococcales</taxon>
        <taxon>Dermacoccaceae</taxon>
        <taxon>Barrientosiimonas</taxon>
    </lineage>
</organism>
<evidence type="ECO:0008006" key="2">
    <source>
        <dbReference type="Google" id="ProtNLM"/>
    </source>
</evidence>
<sequence>MARKGVGFRLGGFEVPLDGRDAQLIRAFNVLRQYDEGEVGAAWERLRGRLAPGGLLVDGTCDELGRIASWVALERSGPVSLTVSLHLGSLADPAVVAERLPKALIHRNVPGERVHHLVSDLSGAWRRTSPLMAYGPRQRFLATVEALREQGWPVLHGPRRWRLGEVTVAWEAVAPAPYPA</sequence>
<dbReference type="EMBL" id="AP027735">
    <property type="protein sequence ID" value="BDZ59482.1"/>
    <property type="molecule type" value="Genomic_DNA"/>
</dbReference>
<gene>
    <name evidence="1" type="ORF">GCM10025872_31390</name>
</gene>
<reference evidence="1" key="1">
    <citation type="journal article" date="2014" name="Int. J. Syst. Evol. Microbiol.">
        <title>Complete genome of a new Firmicutes species belonging to the dominant human colonic microbiota ('Ruminococcus bicirculans') reveals two chromosomes and a selective capacity to utilize plant glucans.</title>
        <authorList>
            <consortium name="NISC Comparative Sequencing Program"/>
            <person name="Wegmann U."/>
            <person name="Louis P."/>
            <person name="Goesmann A."/>
            <person name="Henrissat B."/>
            <person name="Duncan S.H."/>
            <person name="Flint H.J."/>
        </authorList>
    </citation>
    <scope>NUCLEOTIDE SEQUENCE</scope>
    <source>
        <strain evidence="1">NBRC 110608</strain>
    </source>
</reference>
<protein>
    <recommendedName>
        <fullName evidence="2">Class I SAM-dependent methyltransferase</fullName>
    </recommendedName>
</protein>
<reference evidence="1" key="2">
    <citation type="submission" date="2023-02" db="EMBL/GenBank/DDBJ databases">
        <authorList>
            <person name="Sun Q."/>
            <person name="Mori K."/>
        </authorList>
    </citation>
    <scope>NUCLEOTIDE SEQUENCE</scope>
    <source>
        <strain evidence="1">NBRC 110608</strain>
    </source>
</reference>
<proteinExistence type="predicted"/>